<accession>A0A1L7W448</accession>
<gene>
    <name evidence="1" type="ORF">FPRO_08769</name>
</gene>
<dbReference type="VEuPathDB" id="FungiDB:FPRO_08769"/>
<dbReference type="RefSeq" id="XP_031087929.1">
    <property type="nucleotide sequence ID" value="XM_031222474.1"/>
</dbReference>
<dbReference type="Proteomes" id="UP000183971">
    <property type="component" value="Unassembled WGS sequence"/>
</dbReference>
<dbReference type="EMBL" id="FJOF01000011">
    <property type="protein sequence ID" value="CZR47395.1"/>
    <property type="molecule type" value="Genomic_DNA"/>
</dbReference>
<sequence length="59" mass="6358">MPGSEITTSTPVEIWIADTTQNLITPKAFAACAITKKVTWPPVWIDPPPTNNPNAKGLL</sequence>
<evidence type="ECO:0000313" key="2">
    <source>
        <dbReference type="Proteomes" id="UP000183971"/>
    </source>
</evidence>
<comment type="caution">
    <text evidence="1">The sequence shown here is derived from an EMBL/GenBank/DDBJ whole genome shotgun (WGS) entry which is preliminary data.</text>
</comment>
<keyword evidence="2" id="KW-1185">Reference proteome</keyword>
<organism evidence="1 2">
    <name type="scientific">Fusarium proliferatum (strain ET1)</name>
    <name type="common">Orchid endophyte fungus</name>
    <dbReference type="NCBI Taxonomy" id="1227346"/>
    <lineage>
        <taxon>Eukaryota</taxon>
        <taxon>Fungi</taxon>
        <taxon>Dikarya</taxon>
        <taxon>Ascomycota</taxon>
        <taxon>Pezizomycotina</taxon>
        <taxon>Sordariomycetes</taxon>
        <taxon>Hypocreomycetidae</taxon>
        <taxon>Hypocreales</taxon>
        <taxon>Nectriaceae</taxon>
        <taxon>Fusarium</taxon>
        <taxon>Fusarium fujikuroi species complex</taxon>
    </lineage>
</organism>
<reference evidence="2" key="1">
    <citation type="journal article" date="2016" name="Genome Biol. Evol.">
        <title>Comparative 'omics' of the Fusarium fujikuroi species complex highlights differences in genetic potential and metabolite synthesis.</title>
        <authorList>
            <person name="Niehaus E.-M."/>
            <person name="Muensterkoetter M."/>
            <person name="Proctor R.H."/>
            <person name="Brown D.W."/>
            <person name="Sharon A."/>
            <person name="Idan Y."/>
            <person name="Oren-Young L."/>
            <person name="Sieber C.M."/>
            <person name="Novak O."/>
            <person name="Pencik A."/>
            <person name="Tarkowska D."/>
            <person name="Hromadova K."/>
            <person name="Freeman S."/>
            <person name="Maymon M."/>
            <person name="Elazar M."/>
            <person name="Youssef S.A."/>
            <person name="El-Shabrawy E.S.M."/>
            <person name="Shalaby A.B.A."/>
            <person name="Houterman P."/>
            <person name="Brock N.L."/>
            <person name="Burkhardt I."/>
            <person name="Tsavkelova E.A."/>
            <person name="Dickschat J.S."/>
            <person name="Galuszka P."/>
            <person name="Gueldener U."/>
            <person name="Tudzynski B."/>
        </authorList>
    </citation>
    <scope>NUCLEOTIDE SEQUENCE [LARGE SCALE GENOMIC DNA]</scope>
    <source>
        <strain evidence="2">ET1</strain>
    </source>
</reference>
<dbReference type="GeneID" id="42053645"/>
<name>A0A1L7W448_FUSPR</name>
<evidence type="ECO:0000313" key="1">
    <source>
        <dbReference type="EMBL" id="CZR47395.1"/>
    </source>
</evidence>
<protein>
    <submittedName>
        <fullName evidence="1">Uncharacterized protein</fullName>
    </submittedName>
</protein>
<dbReference type="AlphaFoldDB" id="A0A1L7W448"/>
<proteinExistence type="predicted"/>